<dbReference type="Proteomes" id="UP000001847">
    <property type="component" value="Chromosome II"/>
</dbReference>
<dbReference type="BioCyc" id="LBIF456481:LEPBI_RS18175-MONOMER"/>
<evidence type="ECO:0008006" key="4">
    <source>
        <dbReference type="Google" id="ProtNLM"/>
    </source>
</evidence>
<dbReference type="OrthoDB" id="331078at2"/>
<organism evidence="2 3">
    <name type="scientific">Leptospira biflexa serovar Patoc (strain Patoc 1 / ATCC 23582 / Paris)</name>
    <dbReference type="NCBI Taxonomy" id="456481"/>
    <lineage>
        <taxon>Bacteria</taxon>
        <taxon>Pseudomonadati</taxon>
        <taxon>Spirochaetota</taxon>
        <taxon>Spirochaetia</taxon>
        <taxon>Leptospirales</taxon>
        <taxon>Leptospiraceae</taxon>
        <taxon>Leptospira</taxon>
    </lineage>
</organism>
<keyword evidence="3" id="KW-1185">Reference proteome</keyword>
<name>B0SU78_LEPBP</name>
<feature type="signal peptide" evidence="1">
    <location>
        <begin position="1"/>
        <end position="20"/>
    </location>
</feature>
<evidence type="ECO:0000313" key="2">
    <source>
        <dbReference type="EMBL" id="ABZ99762.1"/>
    </source>
</evidence>
<dbReference type="KEGG" id="lbi:LEPBI_II0229"/>
<dbReference type="EMBL" id="CP000787">
    <property type="protein sequence ID" value="ABZ99762.1"/>
    <property type="molecule type" value="Genomic_DNA"/>
</dbReference>
<dbReference type="HOGENOM" id="CLU_1924949_0_0_12"/>
<evidence type="ECO:0000313" key="3">
    <source>
        <dbReference type="Proteomes" id="UP000001847"/>
    </source>
</evidence>
<keyword evidence="1" id="KW-0732">Signal</keyword>
<sequence>MKSMKHKLLFCLLFFLFQCANTSYYQTWGKQKVRLNGYTVEEGYQKIQSFNFSYTRVYLFWGLSNVRDQSLDEFLSEYYLKYPNTHIGDLKITEEYEFMDGVYDMITFGIVRPYTVHIRGNLYSQNKGNNR</sequence>
<proteinExistence type="predicted"/>
<feature type="chain" id="PRO_5002755154" description="Lipoprotein" evidence="1">
    <location>
        <begin position="21"/>
        <end position="131"/>
    </location>
</feature>
<reference evidence="2 3" key="1">
    <citation type="journal article" date="2008" name="PLoS ONE">
        <title>Genome sequence of the saprophyte Leptospira biflexa provides insights into the evolution of Leptospira and the pathogenesis of leptospirosis.</title>
        <authorList>
            <person name="Picardeau M."/>
            <person name="Bulach D.M."/>
            <person name="Bouchier C."/>
            <person name="Zuerner R.L."/>
            <person name="Zidane N."/>
            <person name="Wilson P.J."/>
            <person name="Creno S."/>
            <person name="Kuczek E.S."/>
            <person name="Bommezzadri S."/>
            <person name="Davis J.C."/>
            <person name="McGrath A."/>
            <person name="Johnson M.J."/>
            <person name="Boursaux-Eude C."/>
            <person name="Seemann T."/>
            <person name="Rouy Z."/>
            <person name="Coppel R.L."/>
            <person name="Rood J.I."/>
            <person name="Lajus A."/>
            <person name="Davies J.K."/>
            <person name="Medigue C."/>
            <person name="Adler B."/>
        </authorList>
    </citation>
    <scope>NUCLEOTIDE SEQUENCE [LARGE SCALE GENOMIC DNA]</scope>
    <source>
        <strain evidence="3">Patoc 1 / ATCC 23582 / Paris</strain>
    </source>
</reference>
<dbReference type="STRING" id="456481.LEPBI_II0229"/>
<gene>
    <name evidence="2" type="ordered locus">LEPBI_II0229</name>
</gene>
<accession>B0SU78</accession>
<evidence type="ECO:0000256" key="1">
    <source>
        <dbReference type="SAM" id="SignalP"/>
    </source>
</evidence>
<dbReference type="AlphaFoldDB" id="B0SU78"/>
<protein>
    <recommendedName>
        <fullName evidence="4">Lipoprotein</fullName>
    </recommendedName>
</protein>